<protein>
    <submittedName>
        <fullName evidence="4">Filamin A-interacting protein 1-like isoform X1</fullName>
    </submittedName>
</protein>
<sequence>MADSAQPQVSGGGEGTPVVSGDAKQADSAQPQVSGGGEGAPVVSGEAKKADLAQPQVSGTGEAVPIVSGEAKQPDQPVAEEQSEVKKVEQVVEGTKTEAPQPEPVKPEALVSEQIKNEELPPTPAVEETNKEEAKPAQEPANEAKVEQNVPPKDIAMHFNEHAAHLMNWQQRELELLKKIDELEKVKNQRSEDGLKLELKVREEEIDLLKARVRNLETELQAALSKPSGKNHEMIENIKQQHEELLSKARGMIFDKTKMVKNQELQIEALTTQVQSLKDINLITKDLLEIRNSEVKAMEDRLQAMEARFKAEKDKYGLVLQRAQTSTNINVDLRKEYETQLGIFKELREKYEQRVQALVAENTRLKESVRGGTS</sequence>
<keyword evidence="1" id="KW-0175">Coiled coil</keyword>
<evidence type="ECO:0000313" key="3">
    <source>
        <dbReference type="Proteomes" id="UP001652740"/>
    </source>
</evidence>
<dbReference type="InParanoid" id="A0A6J3BT78"/>
<reference evidence="4" key="1">
    <citation type="submission" date="2025-08" db="UniProtKB">
        <authorList>
            <consortium name="RefSeq"/>
        </authorList>
    </citation>
    <scope>IDENTIFICATION</scope>
    <source>
        <tissue evidence="4">Whole larvae</tissue>
    </source>
</reference>
<dbReference type="AlphaFoldDB" id="A0A6J3BT78"/>
<name>A0A6J3BT78_GALME</name>
<evidence type="ECO:0000313" key="4">
    <source>
        <dbReference type="RefSeq" id="XP_031763141.2"/>
    </source>
</evidence>
<evidence type="ECO:0000256" key="2">
    <source>
        <dbReference type="SAM" id="MobiDB-lite"/>
    </source>
</evidence>
<dbReference type="GeneID" id="113513246"/>
<proteinExistence type="predicted"/>
<dbReference type="KEGG" id="gmw:113513246"/>
<dbReference type="Proteomes" id="UP001652740">
    <property type="component" value="Unplaced"/>
</dbReference>
<feature type="region of interest" description="Disordered" evidence="2">
    <location>
        <begin position="1"/>
        <end position="145"/>
    </location>
</feature>
<keyword evidence="3" id="KW-1185">Reference proteome</keyword>
<organism evidence="3 4">
    <name type="scientific">Galleria mellonella</name>
    <name type="common">Greater wax moth</name>
    <dbReference type="NCBI Taxonomy" id="7137"/>
    <lineage>
        <taxon>Eukaryota</taxon>
        <taxon>Metazoa</taxon>
        <taxon>Ecdysozoa</taxon>
        <taxon>Arthropoda</taxon>
        <taxon>Hexapoda</taxon>
        <taxon>Insecta</taxon>
        <taxon>Pterygota</taxon>
        <taxon>Neoptera</taxon>
        <taxon>Endopterygota</taxon>
        <taxon>Lepidoptera</taxon>
        <taxon>Glossata</taxon>
        <taxon>Ditrysia</taxon>
        <taxon>Pyraloidea</taxon>
        <taxon>Pyralidae</taxon>
        <taxon>Galleriinae</taxon>
        <taxon>Galleria</taxon>
    </lineage>
</organism>
<feature type="coiled-coil region" evidence="1">
    <location>
        <begin position="260"/>
        <end position="368"/>
    </location>
</feature>
<feature type="coiled-coil region" evidence="1">
    <location>
        <begin position="166"/>
        <end position="226"/>
    </location>
</feature>
<gene>
    <name evidence="4" type="primary">LOC113513246</name>
</gene>
<dbReference type="RefSeq" id="XP_031763141.2">
    <property type="nucleotide sequence ID" value="XM_031907281.2"/>
</dbReference>
<accession>A0A6J3BT78</accession>
<feature type="compositionally biased region" description="Basic and acidic residues" evidence="2">
    <location>
        <begin position="128"/>
        <end position="145"/>
    </location>
</feature>
<evidence type="ECO:0000256" key="1">
    <source>
        <dbReference type="SAM" id="Coils"/>
    </source>
</evidence>